<dbReference type="InterPro" id="IPR017972">
    <property type="entry name" value="Cyt_P450_CS"/>
</dbReference>
<keyword evidence="6 7" id="KW-0408">Iron</keyword>
<keyword evidence="6 7" id="KW-0349">Heme</keyword>
<dbReference type="Proteomes" id="UP000095767">
    <property type="component" value="Unassembled WGS sequence"/>
</dbReference>
<feature type="binding site" description="axial binding residue" evidence="6">
    <location>
        <position position="380"/>
    </location>
    <ligand>
        <name>heme</name>
        <dbReference type="ChEBI" id="CHEBI:30413"/>
    </ligand>
    <ligandPart>
        <name>Fe</name>
        <dbReference type="ChEBI" id="CHEBI:18248"/>
    </ligandPart>
</feature>
<dbReference type="OrthoDB" id="2789670at2759"/>
<dbReference type="GO" id="GO:0016020">
    <property type="term" value="C:membrane"/>
    <property type="evidence" value="ECO:0007669"/>
    <property type="project" value="UniProtKB-SubCell"/>
</dbReference>
<comment type="caution">
    <text evidence="8">The sequence shown here is derived from an EMBL/GenBank/DDBJ whole genome shotgun (WGS) entry which is preliminary data.</text>
</comment>
<dbReference type="PRINTS" id="PR00463">
    <property type="entry name" value="EP450I"/>
</dbReference>
<evidence type="ECO:0000256" key="3">
    <source>
        <dbReference type="ARBA" id="ARBA00022723"/>
    </source>
</evidence>
<dbReference type="PANTHER" id="PTHR24298">
    <property type="entry name" value="FLAVONOID 3'-MONOOXYGENASE-RELATED"/>
    <property type="match status" value="1"/>
</dbReference>
<dbReference type="PROSITE" id="PS00086">
    <property type="entry name" value="CYTOCHROME_P450"/>
    <property type="match status" value="1"/>
</dbReference>
<dbReference type="SUPFAM" id="SSF48264">
    <property type="entry name" value="Cytochrome P450"/>
    <property type="match status" value="1"/>
</dbReference>
<dbReference type="InterPro" id="IPR002401">
    <property type="entry name" value="Cyt_P450_E_grp-I"/>
</dbReference>
<gene>
    <name evidence="8" type="ORF">BAE44_0010258</name>
</gene>
<name>A0A1E5VUB6_9POAL</name>
<dbReference type="EMBL" id="LWDX02029235">
    <property type="protein sequence ID" value="OEL28723.1"/>
    <property type="molecule type" value="Genomic_DNA"/>
</dbReference>
<keyword evidence="4" id="KW-1133">Transmembrane helix</keyword>
<keyword evidence="2" id="KW-0812">Transmembrane</keyword>
<reference evidence="8 9" key="1">
    <citation type="submission" date="2016-09" db="EMBL/GenBank/DDBJ databases">
        <title>The draft genome of Dichanthelium oligosanthes: A C3 panicoid grass species.</title>
        <authorList>
            <person name="Studer A.J."/>
            <person name="Schnable J.C."/>
            <person name="Brutnell T.P."/>
        </authorList>
    </citation>
    <scope>NUCLEOTIDE SEQUENCE [LARGE SCALE GENOMIC DNA]</scope>
    <source>
        <strain evidence="9">cv. Kellogg 1175</strain>
        <tissue evidence="8">Leaf</tissue>
    </source>
</reference>
<dbReference type="PANTHER" id="PTHR24298:SF389">
    <property type="entry name" value="OS04G0128400 PROTEIN"/>
    <property type="match status" value="1"/>
</dbReference>
<dbReference type="InterPro" id="IPR001128">
    <property type="entry name" value="Cyt_P450"/>
</dbReference>
<keyword evidence="7" id="KW-0560">Oxidoreductase</keyword>
<keyword evidence="9" id="KW-1185">Reference proteome</keyword>
<dbReference type="GO" id="GO:0016709">
    <property type="term" value="F:oxidoreductase activity, acting on paired donors, with incorporation or reduction of molecular oxygen, NAD(P)H as one donor, and incorporation of one atom of oxygen"/>
    <property type="evidence" value="ECO:0007669"/>
    <property type="project" value="TreeGrafter"/>
</dbReference>
<comment type="similarity">
    <text evidence="7">Belongs to the cytochrome P450 family.</text>
</comment>
<dbReference type="STRING" id="888268.A0A1E5VUB6"/>
<dbReference type="PRINTS" id="PR00385">
    <property type="entry name" value="P450"/>
</dbReference>
<dbReference type="GO" id="GO:0005506">
    <property type="term" value="F:iron ion binding"/>
    <property type="evidence" value="ECO:0007669"/>
    <property type="project" value="InterPro"/>
</dbReference>
<dbReference type="Gene3D" id="1.10.630.10">
    <property type="entry name" value="Cytochrome P450"/>
    <property type="match status" value="1"/>
</dbReference>
<keyword evidence="3 6" id="KW-0479">Metal-binding</keyword>
<organism evidence="8 9">
    <name type="scientific">Dichanthelium oligosanthes</name>
    <dbReference type="NCBI Taxonomy" id="888268"/>
    <lineage>
        <taxon>Eukaryota</taxon>
        <taxon>Viridiplantae</taxon>
        <taxon>Streptophyta</taxon>
        <taxon>Embryophyta</taxon>
        <taxon>Tracheophyta</taxon>
        <taxon>Spermatophyta</taxon>
        <taxon>Magnoliopsida</taxon>
        <taxon>Liliopsida</taxon>
        <taxon>Poales</taxon>
        <taxon>Poaceae</taxon>
        <taxon>PACMAD clade</taxon>
        <taxon>Panicoideae</taxon>
        <taxon>Panicodae</taxon>
        <taxon>Paniceae</taxon>
        <taxon>Dichantheliinae</taxon>
        <taxon>Dichanthelium</taxon>
    </lineage>
</organism>
<evidence type="ECO:0000256" key="5">
    <source>
        <dbReference type="ARBA" id="ARBA00023136"/>
    </source>
</evidence>
<evidence type="ECO:0000256" key="2">
    <source>
        <dbReference type="ARBA" id="ARBA00022692"/>
    </source>
</evidence>
<comment type="subcellular location">
    <subcellularLocation>
        <location evidence="1">Membrane</location>
        <topology evidence="1">Single-pass membrane protein</topology>
    </subcellularLocation>
</comment>
<protein>
    <submittedName>
        <fullName evidence="8">Cytochrome P450 89A9</fullName>
    </submittedName>
</protein>
<keyword evidence="7" id="KW-0503">Monooxygenase</keyword>
<evidence type="ECO:0000256" key="4">
    <source>
        <dbReference type="ARBA" id="ARBA00022989"/>
    </source>
</evidence>
<evidence type="ECO:0000256" key="6">
    <source>
        <dbReference type="PIRSR" id="PIRSR602401-1"/>
    </source>
</evidence>
<sequence>MLFDHADAFSNRPTAPFPLDFGATATRTHSIITLPYGTLWRTLRCSLTADILHPTRLGLLEPLQRDAIRGLVADLGDAAGQVVVVRDSLRRAMYALMAHLCFGDDGVDAGDVGAVYRAQLEFFAAYAGAKAVEGSRLPRLLYWRRWLRFQAAFDRVSELVITLIAARRRVLLAQRGCGGGGGGGGMLPYVDSLLNLRVPDGGDERVNARRMLTDKEMAPLVWEFIVAGTETVVICVEWALAHLVAQPEVQNKLHREVAGVEREGFVPEENLRSMPYLRAVVLECLRLHPPVPFILREAGTHQGAAVGIGGGAAVPASGMTTTLFRLRASEIGRNREAWTDPDEFLPDRFVAGGEGEGVGPVPGPKVEIKMMPFGAGRRYCPGAGLGMVHIGCVLAALVREFEWAPPAEGGGGGVVVDLTELDVFFKVMKTPLRARIPPRRRS</sequence>
<dbReference type="Pfam" id="PF00067">
    <property type="entry name" value="p450"/>
    <property type="match status" value="1"/>
</dbReference>
<dbReference type="GO" id="GO:0020037">
    <property type="term" value="F:heme binding"/>
    <property type="evidence" value="ECO:0007669"/>
    <property type="project" value="InterPro"/>
</dbReference>
<evidence type="ECO:0000313" key="9">
    <source>
        <dbReference type="Proteomes" id="UP000095767"/>
    </source>
</evidence>
<dbReference type="InterPro" id="IPR051103">
    <property type="entry name" value="Plant_metabolite_P450s"/>
</dbReference>
<evidence type="ECO:0000256" key="1">
    <source>
        <dbReference type="ARBA" id="ARBA00004167"/>
    </source>
</evidence>
<comment type="cofactor">
    <cofactor evidence="6">
        <name>heme</name>
        <dbReference type="ChEBI" id="CHEBI:30413"/>
    </cofactor>
</comment>
<keyword evidence="5" id="KW-0472">Membrane</keyword>
<dbReference type="InterPro" id="IPR036396">
    <property type="entry name" value="Cyt_P450_sf"/>
</dbReference>
<dbReference type="AlphaFoldDB" id="A0A1E5VUB6"/>
<proteinExistence type="inferred from homology"/>
<accession>A0A1E5VUB6</accession>
<evidence type="ECO:0000313" key="8">
    <source>
        <dbReference type="EMBL" id="OEL28723.1"/>
    </source>
</evidence>
<evidence type="ECO:0000256" key="7">
    <source>
        <dbReference type="RuleBase" id="RU000461"/>
    </source>
</evidence>